<dbReference type="Proteomes" id="UP000800200">
    <property type="component" value="Unassembled WGS sequence"/>
</dbReference>
<protein>
    <submittedName>
        <fullName evidence="1">Uncharacterized protein</fullName>
    </submittedName>
</protein>
<evidence type="ECO:0000313" key="1">
    <source>
        <dbReference type="EMBL" id="KAF2192158.1"/>
    </source>
</evidence>
<accession>A0A6A6EN74</accession>
<organism evidence="1 2">
    <name type="scientific">Zopfia rhizophila CBS 207.26</name>
    <dbReference type="NCBI Taxonomy" id="1314779"/>
    <lineage>
        <taxon>Eukaryota</taxon>
        <taxon>Fungi</taxon>
        <taxon>Dikarya</taxon>
        <taxon>Ascomycota</taxon>
        <taxon>Pezizomycotina</taxon>
        <taxon>Dothideomycetes</taxon>
        <taxon>Dothideomycetes incertae sedis</taxon>
        <taxon>Zopfiaceae</taxon>
        <taxon>Zopfia</taxon>
    </lineage>
</organism>
<dbReference type="EMBL" id="ML994615">
    <property type="protein sequence ID" value="KAF2192158.1"/>
    <property type="molecule type" value="Genomic_DNA"/>
</dbReference>
<gene>
    <name evidence="1" type="ORF">K469DRAFT_553270</name>
</gene>
<dbReference type="AlphaFoldDB" id="A0A6A6EN74"/>
<keyword evidence="2" id="KW-1185">Reference proteome</keyword>
<name>A0A6A6EN74_9PEZI</name>
<proteinExistence type="predicted"/>
<evidence type="ECO:0000313" key="2">
    <source>
        <dbReference type="Proteomes" id="UP000800200"/>
    </source>
</evidence>
<reference evidence="1" key="1">
    <citation type="journal article" date="2020" name="Stud. Mycol.">
        <title>101 Dothideomycetes genomes: a test case for predicting lifestyles and emergence of pathogens.</title>
        <authorList>
            <person name="Haridas S."/>
            <person name="Albert R."/>
            <person name="Binder M."/>
            <person name="Bloem J."/>
            <person name="Labutti K."/>
            <person name="Salamov A."/>
            <person name="Andreopoulos B."/>
            <person name="Baker S."/>
            <person name="Barry K."/>
            <person name="Bills G."/>
            <person name="Bluhm B."/>
            <person name="Cannon C."/>
            <person name="Castanera R."/>
            <person name="Culley D."/>
            <person name="Daum C."/>
            <person name="Ezra D."/>
            <person name="Gonzalez J."/>
            <person name="Henrissat B."/>
            <person name="Kuo A."/>
            <person name="Liang C."/>
            <person name="Lipzen A."/>
            <person name="Lutzoni F."/>
            <person name="Magnuson J."/>
            <person name="Mondo S."/>
            <person name="Nolan M."/>
            <person name="Ohm R."/>
            <person name="Pangilinan J."/>
            <person name="Park H.-J."/>
            <person name="Ramirez L."/>
            <person name="Alfaro M."/>
            <person name="Sun H."/>
            <person name="Tritt A."/>
            <person name="Yoshinaga Y."/>
            <person name="Zwiers L.-H."/>
            <person name="Turgeon B."/>
            <person name="Goodwin S."/>
            <person name="Spatafora J."/>
            <person name="Crous P."/>
            <person name="Grigoriev I."/>
        </authorList>
    </citation>
    <scope>NUCLEOTIDE SEQUENCE</scope>
    <source>
        <strain evidence="1">CBS 207.26</strain>
    </source>
</reference>
<feature type="non-terminal residue" evidence="1">
    <location>
        <position position="1"/>
    </location>
</feature>
<sequence length="100" mass="11695">NDFEYDRLKLYREVRTFEPEVAPPHQVPDQPLRARHSGLGRRAEPEMYIVIARDSSNEAETAGTWKFLNSIVTDKNMFIIEMLDEKRRVEAWGSLTLDDD</sequence>